<accession>A0A1E3VWZ4</accession>
<dbReference type="Proteomes" id="UP000094501">
    <property type="component" value="Unassembled WGS sequence"/>
</dbReference>
<protein>
    <submittedName>
        <fullName evidence="1">Uncharacterized protein</fullName>
    </submittedName>
</protein>
<dbReference type="AlphaFoldDB" id="A0A1E3VWZ4"/>
<proteinExistence type="predicted"/>
<evidence type="ECO:0000313" key="2">
    <source>
        <dbReference type="Proteomes" id="UP000094501"/>
    </source>
</evidence>
<keyword evidence="2" id="KW-1185">Reference proteome</keyword>
<dbReference type="OrthoDB" id="9801102at2"/>
<sequence>MEITFLTAEIRDLCEKREAASDKLGYEAARELEERLADIVAVDTVDELADLLGASVVDAGPKEKELVLQSNHRIRIGSAHPKDIASKDATDWSKTNRVKILEVRKIDG</sequence>
<dbReference type="EMBL" id="LPWG01000014">
    <property type="protein sequence ID" value="ODR98050.1"/>
    <property type="molecule type" value="Genomic_DNA"/>
</dbReference>
<gene>
    <name evidence="1" type="ORF">AUC68_11145</name>
</gene>
<comment type="caution">
    <text evidence="1">The sequence shown here is derived from an EMBL/GenBank/DDBJ whole genome shotgun (WGS) entry which is preliminary data.</text>
</comment>
<dbReference type="RefSeq" id="WP_069438374.1">
    <property type="nucleotide sequence ID" value="NZ_LPWG01000014.1"/>
</dbReference>
<organism evidence="1 2">
    <name type="scientific">Methyloceanibacter methanicus</name>
    <dbReference type="NCBI Taxonomy" id="1774968"/>
    <lineage>
        <taxon>Bacteria</taxon>
        <taxon>Pseudomonadati</taxon>
        <taxon>Pseudomonadota</taxon>
        <taxon>Alphaproteobacteria</taxon>
        <taxon>Hyphomicrobiales</taxon>
        <taxon>Hyphomicrobiaceae</taxon>
        <taxon>Methyloceanibacter</taxon>
    </lineage>
</organism>
<name>A0A1E3VWZ4_9HYPH</name>
<evidence type="ECO:0000313" key="1">
    <source>
        <dbReference type="EMBL" id="ODR98050.1"/>
    </source>
</evidence>
<reference evidence="1 2" key="1">
    <citation type="journal article" date="2016" name="Environ. Microbiol.">
        <title>New Methyloceanibacter diversity from North Sea sediments includes methanotroph containing solely the soluble methane monooxygenase.</title>
        <authorList>
            <person name="Vekeman B."/>
            <person name="Kerckhof F.M."/>
            <person name="Cremers G."/>
            <person name="de Vos P."/>
            <person name="Vandamme P."/>
            <person name="Boon N."/>
            <person name="Op den Camp H.J."/>
            <person name="Heylen K."/>
        </authorList>
    </citation>
    <scope>NUCLEOTIDE SEQUENCE [LARGE SCALE GENOMIC DNA]</scope>
    <source>
        <strain evidence="1 2">R-67174</strain>
    </source>
</reference>